<reference evidence="1" key="1">
    <citation type="submission" date="2023-07" db="EMBL/GenBank/DDBJ databases">
        <title>Black Yeasts Isolated from many extreme environments.</title>
        <authorList>
            <person name="Coleine C."/>
            <person name="Stajich J.E."/>
            <person name="Selbmann L."/>
        </authorList>
    </citation>
    <scope>NUCLEOTIDE SEQUENCE</scope>
    <source>
        <strain evidence="1">CCFEE 5714</strain>
    </source>
</reference>
<evidence type="ECO:0000313" key="2">
    <source>
        <dbReference type="Proteomes" id="UP001281147"/>
    </source>
</evidence>
<dbReference type="EMBL" id="JAUTXU010000176">
    <property type="protein sequence ID" value="KAK3701213.1"/>
    <property type="molecule type" value="Genomic_DNA"/>
</dbReference>
<keyword evidence="2" id="KW-1185">Reference proteome</keyword>
<gene>
    <name evidence="1" type="primary">RHO3_1</name>
    <name evidence="1" type="ORF">LTR37_015592</name>
</gene>
<organism evidence="1 2">
    <name type="scientific">Vermiconidia calcicola</name>
    <dbReference type="NCBI Taxonomy" id="1690605"/>
    <lineage>
        <taxon>Eukaryota</taxon>
        <taxon>Fungi</taxon>
        <taxon>Dikarya</taxon>
        <taxon>Ascomycota</taxon>
        <taxon>Pezizomycotina</taxon>
        <taxon>Dothideomycetes</taxon>
        <taxon>Dothideomycetidae</taxon>
        <taxon>Mycosphaerellales</taxon>
        <taxon>Extremaceae</taxon>
        <taxon>Vermiconidia</taxon>
    </lineage>
</organism>
<sequence length="1058" mass="114323">MEPLSVTTAVLTLLGVCVKASISIRQLKLGAGHAKSTVAGILSDVDSLRNVLQSMEMTLDDLQQKDQFQTTGHIGVHWEHLGKSLKDGQATLVELAMFIQTLNKEVSMLDGSRRYLRLKLADDTLVEYRQHVQSYRDAIQFSVQTIIFWNTLTIKSETREIAPKIETLDRNIQQLSQSLEVKLEALSHLVSTAEEEGRRAAVNRLRACVKSAATVISAASTTIGDFGVGASERDDLSEPSWEASQHFRAWIGSQQESASAEKANLHLAYEHDLETSHGLRGSKAPAHHMNGVGEEEEAESEGPYAENEAPDTPYMSAYEEQTVSSRTSSSELRGHCEQLGGGDGNVGGSGMLDVNADMKAPLRAEGDEVGAPSTADDRPTSNQPLQIQDPSAKLSSTSTQDLGFTPLSEAQVGTYRAPSTLDLYADPEPLPHERVEKADALSMPMRRPLAPRTRRLLKAQGGLSEVSSMLKQPTALPPLHPNNGRSRSPDKLHKMLESSQTLPFRNRRVDLPDSSNRLPSKAAPAVPQAGRAKDVSRTDRITDDQNADMSAISTKNLSFEELHLVTQGSDNEAVSDSSESSSKDTVQTLELSDHGDMSSHPTNAQEATRNAEVANEKQGGSDRNGDTGAVGSWGEMLVSRVPSPEAPGQVYDDAYEHIKTEFNVPDRPAPNPLLQAQGESMDAPNLLTEKFGARSSFGIPRDPGAADVSRNDRQAEHASDSGAVDLGKIKLLTEMGFPTSLATQALTETGGDNQHAVDWLCNRPNDIRDIGNDEVPAGPHGGPPVESSSENVSEVPNADGWAANTIAKVMSAPNTQPAFAGSSVSSPDSNPPRQSNHGPRVQDLQPALSDQDDKMLASEASCAVSPDPLPSSSPISLVDHEPPKRPKSRFFARFSGGEVNLGPDLGVKVLDPKPRFVNVDRKGLDRLDSRFQIELKNNFKSRNNCTRLPQPKIREGTTCMKAVLVGDGASGKTSFINVFSKGTFPEAYLPTVIETYTTDIEVDGRGVELSLWDTAGQEGYDGLRALAYPECHVLMLCFAINEPDGLANIREKVSTDSP</sequence>
<proteinExistence type="predicted"/>
<protein>
    <submittedName>
        <fullName evidence="1">Rho GTPase</fullName>
    </submittedName>
</protein>
<comment type="caution">
    <text evidence="1">The sequence shown here is derived from an EMBL/GenBank/DDBJ whole genome shotgun (WGS) entry which is preliminary data.</text>
</comment>
<dbReference type="Proteomes" id="UP001281147">
    <property type="component" value="Unassembled WGS sequence"/>
</dbReference>
<evidence type="ECO:0000313" key="1">
    <source>
        <dbReference type="EMBL" id="KAK3701213.1"/>
    </source>
</evidence>
<accession>A0ACC3MQ94</accession>
<name>A0ACC3MQ94_9PEZI</name>